<comment type="caution">
    <text evidence="5">The sequence shown here is derived from an EMBL/GenBank/DDBJ whole genome shotgun (WGS) entry which is preliminary data.</text>
</comment>
<dbReference type="SUPFAM" id="SSF111369">
    <property type="entry name" value="HlyD-like secretion proteins"/>
    <property type="match status" value="3"/>
</dbReference>
<evidence type="ECO:0000313" key="5">
    <source>
        <dbReference type="EMBL" id="RXJ66493.1"/>
    </source>
</evidence>
<evidence type="ECO:0000313" key="7">
    <source>
        <dbReference type="Proteomes" id="UP000289758"/>
    </source>
</evidence>
<comment type="subcellular location">
    <subcellularLocation>
        <location evidence="1">Cell envelope</location>
    </subcellularLocation>
</comment>
<organism evidence="5 8">
    <name type="scientific">Halarcobacter ebronensis</name>
    <dbReference type="NCBI Taxonomy" id="1462615"/>
    <lineage>
        <taxon>Bacteria</taxon>
        <taxon>Pseudomonadati</taxon>
        <taxon>Campylobacterota</taxon>
        <taxon>Epsilonproteobacteria</taxon>
        <taxon>Campylobacterales</taxon>
        <taxon>Arcobacteraceae</taxon>
        <taxon>Halarcobacter</taxon>
    </lineage>
</organism>
<gene>
    <name evidence="6" type="ORF">CRV07_08160</name>
    <name evidence="5" type="ORF">CRV08_12810</name>
</gene>
<dbReference type="Gene3D" id="1.10.287.470">
    <property type="entry name" value="Helix hairpin bin"/>
    <property type="match status" value="1"/>
</dbReference>
<accession>A0A4Q0Y940</accession>
<evidence type="ECO:0000313" key="8">
    <source>
        <dbReference type="Proteomes" id="UP000290172"/>
    </source>
</evidence>
<evidence type="ECO:0000256" key="1">
    <source>
        <dbReference type="ARBA" id="ARBA00004196"/>
    </source>
</evidence>
<keyword evidence="7" id="KW-1185">Reference proteome</keyword>
<reference evidence="7 8" key="1">
    <citation type="submission" date="2017-10" db="EMBL/GenBank/DDBJ databases">
        <title>Genomics of the genus Arcobacter.</title>
        <authorList>
            <person name="Perez-Cataluna A."/>
            <person name="Figueras M.J."/>
        </authorList>
    </citation>
    <scope>NUCLEOTIDE SEQUENCE [LARGE SCALE GENOMIC DNA]</scope>
    <source>
        <strain evidence="6 7">CECT 8441</strain>
        <strain evidence="5 8">CECT 8993</strain>
    </source>
</reference>
<evidence type="ECO:0000256" key="2">
    <source>
        <dbReference type="ARBA" id="ARBA00023054"/>
    </source>
</evidence>
<keyword evidence="2 3" id="KW-0175">Coiled coil</keyword>
<evidence type="ECO:0000259" key="4">
    <source>
        <dbReference type="Pfam" id="PF25881"/>
    </source>
</evidence>
<dbReference type="AlphaFoldDB" id="A0A4Q0Y940"/>
<proteinExistence type="predicted"/>
<dbReference type="InterPro" id="IPR050465">
    <property type="entry name" value="UPF0194_transport"/>
</dbReference>
<dbReference type="Pfam" id="PF25881">
    <property type="entry name" value="HH_YBHG"/>
    <property type="match status" value="1"/>
</dbReference>
<dbReference type="EMBL" id="PDKK01000006">
    <property type="protein sequence ID" value="RXK05475.1"/>
    <property type="molecule type" value="Genomic_DNA"/>
</dbReference>
<dbReference type="InterPro" id="IPR059052">
    <property type="entry name" value="HH_YbhG-like"/>
</dbReference>
<dbReference type="PANTHER" id="PTHR32347:SF29">
    <property type="entry name" value="UPF0194 MEMBRANE PROTEIN YBHG"/>
    <property type="match status" value="1"/>
</dbReference>
<dbReference type="EMBL" id="PDKJ01000014">
    <property type="protein sequence ID" value="RXJ66493.1"/>
    <property type="molecule type" value="Genomic_DNA"/>
</dbReference>
<dbReference type="Gene3D" id="2.40.30.170">
    <property type="match status" value="1"/>
</dbReference>
<dbReference type="Proteomes" id="UP000289758">
    <property type="component" value="Unassembled WGS sequence"/>
</dbReference>
<name>A0A4Q0Y940_9BACT</name>
<sequence length="322" mass="37002">MRKTTFIFIPIITALLLSGCFKKDEETKFYGNIDLRTVSLGFRVGGKIDTLYFDEGQTLKKGDLIAQLKDDLYLQALKVVQTQLKMQEIQTKKLENGYRTEDIAQGKATYDNALVALNKAKKDFDRYEELKKTKSVSKQTYEDYKFAYDSAKAQFDLAKSNLEKLENGYQKEDIEAAKAQLETLKVQEQEAKINLEDTKLYAPNDGTILTRAYEVGAIVDKGTPIVEMALTNEYWVRSYIDEKYLGLIRPTMQAKVFTDSKPDKEYKAVVSFISAQAEFTPKSVQTQELRTQLVYRIRLIIKNPDEYIRQGMPVTIEFEDLD</sequence>
<dbReference type="Proteomes" id="UP000290172">
    <property type="component" value="Unassembled WGS sequence"/>
</dbReference>
<feature type="coiled-coil region" evidence="3">
    <location>
        <begin position="110"/>
        <end position="198"/>
    </location>
</feature>
<evidence type="ECO:0000313" key="6">
    <source>
        <dbReference type="EMBL" id="RXK05475.1"/>
    </source>
</evidence>
<dbReference type="Gene3D" id="2.40.50.100">
    <property type="match status" value="1"/>
</dbReference>
<dbReference type="OrthoDB" id="9778236at2"/>
<feature type="domain" description="YbhG-like alpha-helical hairpin" evidence="4">
    <location>
        <begin position="72"/>
        <end position="196"/>
    </location>
</feature>
<dbReference type="RefSeq" id="WP_128982742.1">
    <property type="nucleotide sequence ID" value="NZ_CP053836.1"/>
</dbReference>
<dbReference type="PANTHER" id="PTHR32347">
    <property type="entry name" value="EFFLUX SYSTEM COMPONENT YKNX-RELATED"/>
    <property type="match status" value="1"/>
</dbReference>
<dbReference type="GO" id="GO:0042597">
    <property type="term" value="C:periplasmic space"/>
    <property type="evidence" value="ECO:0007669"/>
    <property type="project" value="UniProtKB-SubCell"/>
</dbReference>
<dbReference type="PROSITE" id="PS51257">
    <property type="entry name" value="PROKAR_LIPOPROTEIN"/>
    <property type="match status" value="1"/>
</dbReference>
<evidence type="ECO:0000256" key="3">
    <source>
        <dbReference type="SAM" id="Coils"/>
    </source>
</evidence>
<protein>
    <submittedName>
        <fullName evidence="5">Hemolysin secretion protein D</fullName>
    </submittedName>
</protein>